<feature type="transmembrane region" description="Helical" evidence="2">
    <location>
        <begin position="104"/>
        <end position="125"/>
    </location>
</feature>
<name>A0AB73SYZ8_9FIRM</name>
<keyword evidence="4" id="KW-1185">Reference proteome</keyword>
<feature type="transmembrane region" description="Helical" evidence="2">
    <location>
        <begin position="187"/>
        <end position="209"/>
    </location>
</feature>
<keyword evidence="2" id="KW-0472">Membrane</keyword>
<proteinExistence type="predicted"/>
<feature type="transmembrane region" description="Helical" evidence="2">
    <location>
        <begin position="221"/>
        <end position="238"/>
    </location>
</feature>
<evidence type="ECO:0000313" key="4">
    <source>
        <dbReference type="Proteomes" id="UP000245412"/>
    </source>
</evidence>
<comment type="caution">
    <text evidence="3">The sequence shown here is derived from an EMBL/GenBank/DDBJ whole genome shotgun (WGS) entry which is preliminary data.</text>
</comment>
<evidence type="ECO:0000313" key="3">
    <source>
        <dbReference type="EMBL" id="PWJ72617.1"/>
    </source>
</evidence>
<accession>A0AB73SYZ8</accession>
<feature type="transmembrane region" description="Helical" evidence="2">
    <location>
        <begin position="35"/>
        <end position="55"/>
    </location>
</feature>
<dbReference type="AlphaFoldDB" id="A0AB73SYZ8"/>
<sequence>MVILQILFTTAFFVIVPCILGSFWTVRRPVTPHTVFVMLLSGLAAMLALFEVIVIPCVLLGVPYGIFCWGFTIFLLALSVFLLVRNRKHFIESFGKLLRNLNGWGFAGIFVLILIGVQIFVPVWFRANTGWNPTAAVIQTSISTDTMLKFDAYTGQQLSGLQLSEVIFPLPLLYGIVSKITGISPALLLYTLMPAVWISFAYAAQLMTANVLLDGKQRQETVYMFFVCMLTMFGFYSNRSLFMKLLQESYTWESIIFCILIPSAAALVLTAVKKPRAAASGATAVKKKPSSAASGQTAARKRRGRRKNG</sequence>
<evidence type="ECO:0000256" key="1">
    <source>
        <dbReference type="SAM" id="MobiDB-lite"/>
    </source>
</evidence>
<evidence type="ECO:0000256" key="2">
    <source>
        <dbReference type="SAM" id="Phobius"/>
    </source>
</evidence>
<keyword evidence="2" id="KW-0812">Transmembrane</keyword>
<feature type="transmembrane region" description="Helical" evidence="2">
    <location>
        <begin position="61"/>
        <end position="84"/>
    </location>
</feature>
<feature type="transmembrane region" description="Helical" evidence="2">
    <location>
        <begin position="250"/>
        <end position="272"/>
    </location>
</feature>
<gene>
    <name evidence="3" type="ORF">C7383_11788</name>
</gene>
<dbReference type="EMBL" id="QGGY01000017">
    <property type="protein sequence ID" value="PWJ72617.1"/>
    <property type="molecule type" value="Genomic_DNA"/>
</dbReference>
<dbReference type="RefSeq" id="WP_109748364.1">
    <property type="nucleotide sequence ID" value="NZ_JANKBI010000017.1"/>
</dbReference>
<dbReference type="Proteomes" id="UP000245412">
    <property type="component" value="Unassembled WGS sequence"/>
</dbReference>
<protein>
    <submittedName>
        <fullName evidence="3">Uncharacterized protein</fullName>
    </submittedName>
</protein>
<organism evidence="3 4">
    <name type="scientific">Murimonas intestini</name>
    <dbReference type="NCBI Taxonomy" id="1337051"/>
    <lineage>
        <taxon>Bacteria</taxon>
        <taxon>Bacillati</taxon>
        <taxon>Bacillota</taxon>
        <taxon>Clostridia</taxon>
        <taxon>Lachnospirales</taxon>
        <taxon>Lachnospiraceae</taxon>
        <taxon>Murimonas</taxon>
    </lineage>
</organism>
<dbReference type="InterPro" id="IPR045723">
    <property type="entry name" value="DUF6077"/>
</dbReference>
<feature type="compositionally biased region" description="Basic residues" evidence="1">
    <location>
        <begin position="299"/>
        <end position="309"/>
    </location>
</feature>
<feature type="region of interest" description="Disordered" evidence="1">
    <location>
        <begin position="278"/>
        <end position="309"/>
    </location>
</feature>
<keyword evidence="2" id="KW-1133">Transmembrane helix</keyword>
<reference evidence="3 4" key="1">
    <citation type="submission" date="2018-05" db="EMBL/GenBank/DDBJ databases">
        <authorList>
            <person name="Goeker M."/>
            <person name="Huntemann M."/>
            <person name="Clum A."/>
            <person name="Pillay M."/>
            <person name="Palaniappan K."/>
            <person name="Varghese N."/>
            <person name="Mikhailova N."/>
            <person name="Stamatis D."/>
            <person name="Reddy T."/>
            <person name="Daum C."/>
            <person name="Shapiro N."/>
            <person name="Ivanova N."/>
            <person name="Kyrpides N."/>
            <person name="Woyke T."/>
        </authorList>
    </citation>
    <scope>NUCLEOTIDE SEQUENCE [LARGE SCALE GENOMIC DNA]</scope>
    <source>
        <strain evidence="3 4">DSM 26524</strain>
    </source>
</reference>
<feature type="transmembrane region" description="Helical" evidence="2">
    <location>
        <begin position="6"/>
        <end position="26"/>
    </location>
</feature>
<dbReference type="Pfam" id="PF19554">
    <property type="entry name" value="DUF6077"/>
    <property type="match status" value="1"/>
</dbReference>